<dbReference type="EMBL" id="CP043026">
    <property type="protein sequence ID" value="QEH61278.1"/>
    <property type="molecule type" value="Genomic_DNA"/>
</dbReference>
<evidence type="ECO:0000256" key="1">
    <source>
        <dbReference type="ARBA" id="ARBA00004184"/>
    </source>
</evidence>
<dbReference type="GO" id="GO:0045259">
    <property type="term" value="C:proton-transporting ATP synthase complex"/>
    <property type="evidence" value="ECO:0007669"/>
    <property type="project" value="UniProtKB-KW"/>
</dbReference>
<dbReference type="KEGG" id="schi:SCHIN_v1c00800"/>
<keyword evidence="3" id="KW-0813">Transport</keyword>
<dbReference type="Pfam" id="PF02823">
    <property type="entry name" value="ATP-synt_DE_N"/>
    <property type="match status" value="1"/>
</dbReference>
<evidence type="ECO:0000256" key="5">
    <source>
        <dbReference type="ARBA" id="ARBA00023136"/>
    </source>
</evidence>
<dbReference type="RefSeq" id="WP_166507673.1">
    <property type="nucleotide sequence ID" value="NZ_CP043026.1"/>
</dbReference>
<evidence type="ECO:0000256" key="4">
    <source>
        <dbReference type="ARBA" id="ARBA00023065"/>
    </source>
</evidence>
<feature type="domain" description="ATP synthase F1 complex delta/epsilon subunit N-terminal" evidence="8">
    <location>
        <begin position="4"/>
        <end position="81"/>
    </location>
</feature>
<name>A0A5B9Y2L8_9MOLU</name>
<organism evidence="9 10">
    <name type="scientific">Spiroplasma chinense</name>
    <dbReference type="NCBI Taxonomy" id="216932"/>
    <lineage>
        <taxon>Bacteria</taxon>
        <taxon>Bacillati</taxon>
        <taxon>Mycoplasmatota</taxon>
        <taxon>Mollicutes</taxon>
        <taxon>Entomoplasmatales</taxon>
        <taxon>Spiroplasmataceae</taxon>
        <taxon>Spiroplasma</taxon>
    </lineage>
</organism>
<proteinExistence type="inferred from homology"/>
<comment type="subcellular location">
    <subcellularLocation>
        <location evidence="1">Endomembrane system</location>
        <topology evidence="1">Peripheral membrane protein</topology>
    </subcellularLocation>
</comment>
<dbReference type="GO" id="GO:0046933">
    <property type="term" value="F:proton-transporting ATP synthase activity, rotational mechanism"/>
    <property type="evidence" value="ECO:0007669"/>
    <property type="project" value="InterPro"/>
</dbReference>
<keyword evidence="5" id="KW-0472">Membrane</keyword>
<dbReference type="GO" id="GO:0012505">
    <property type="term" value="C:endomembrane system"/>
    <property type="evidence" value="ECO:0007669"/>
    <property type="project" value="UniProtKB-SubCell"/>
</dbReference>
<reference evidence="9 10" key="1">
    <citation type="submission" date="2019-08" db="EMBL/GenBank/DDBJ databases">
        <title>Complete genome sequence of Spiroplasma chinense CCH (DSM 19755).</title>
        <authorList>
            <person name="Shen H.-Y."/>
            <person name="Lin Y.-C."/>
            <person name="Chou L."/>
            <person name="Kuo C.-H."/>
        </authorList>
    </citation>
    <scope>NUCLEOTIDE SEQUENCE [LARGE SCALE GENOMIC DNA]</scope>
    <source>
        <strain evidence="9 10">CCH</strain>
    </source>
</reference>
<keyword evidence="6" id="KW-0139">CF(1)</keyword>
<accession>A0A5B9Y2L8</accession>
<evidence type="ECO:0000313" key="9">
    <source>
        <dbReference type="EMBL" id="QEH61278.1"/>
    </source>
</evidence>
<dbReference type="CDD" id="cd12152">
    <property type="entry name" value="F1-ATPase_delta"/>
    <property type="match status" value="1"/>
</dbReference>
<gene>
    <name evidence="9" type="primary">atpC</name>
    <name evidence="9" type="ORF">SCHIN_v1c00800</name>
</gene>
<evidence type="ECO:0000313" key="10">
    <source>
        <dbReference type="Proteomes" id="UP000323144"/>
    </source>
</evidence>
<dbReference type="InterPro" id="IPR020546">
    <property type="entry name" value="ATP_synth_F1_dsu/esu_N"/>
</dbReference>
<evidence type="ECO:0000256" key="2">
    <source>
        <dbReference type="ARBA" id="ARBA00005712"/>
    </source>
</evidence>
<dbReference type="InterPro" id="IPR001469">
    <property type="entry name" value="ATP_synth_F1_dsu/esu"/>
</dbReference>
<dbReference type="AlphaFoldDB" id="A0A5B9Y2L8"/>
<comment type="similarity">
    <text evidence="2">Belongs to the ATPase epsilon chain family.</text>
</comment>
<dbReference type="Gene3D" id="2.60.15.10">
    <property type="entry name" value="F0F1 ATP synthase delta/epsilon subunit, N-terminal"/>
    <property type="match status" value="1"/>
</dbReference>
<sequence length="97" mass="10988">MNRLKLKVITPNGVYVDGIEIDNINVQTSAGDMTIYARHASIVSTLKVGQIKYVNEQGVKYVHVHRGILKVSHNEVKILTQWLYEVDENGKKTGPRR</sequence>
<dbReference type="PANTHER" id="PTHR13822">
    <property type="entry name" value="ATP SYNTHASE DELTA/EPSILON CHAIN"/>
    <property type="match status" value="1"/>
</dbReference>
<keyword evidence="4" id="KW-0406">Ion transport</keyword>
<dbReference type="PANTHER" id="PTHR13822:SF10">
    <property type="entry name" value="ATP SYNTHASE EPSILON CHAIN, CHLOROPLASTIC"/>
    <property type="match status" value="1"/>
</dbReference>
<evidence type="ECO:0000256" key="3">
    <source>
        <dbReference type="ARBA" id="ARBA00022448"/>
    </source>
</evidence>
<evidence type="ECO:0000259" key="8">
    <source>
        <dbReference type="Pfam" id="PF02823"/>
    </source>
</evidence>
<keyword evidence="7" id="KW-0066">ATP synthesis</keyword>
<protein>
    <submittedName>
        <fullName evidence="9">F0F1 ATP synthase subunit epsilon</fullName>
    </submittedName>
</protein>
<evidence type="ECO:0000256" key="6">
    <source>
        <dbReference type="ARBA" id="ARBA00023196"/>
    </source>
</evidence>
<keyword evidence="10" id="KW-1185">Reference proteome</keyword>
<evidence type="ECO:0000256" key="7">
    <source>
        <dbReference type="ARBA" id="ARBA00023310"/>
    </source>
</evidence>
<dbReference type="Proteomes" id="UP000323144">
    <property type="component" value="Chromosome"/>
</dbReference>
<dbReference type="SUPFAM" id="SSF51344">
    <property type="entry name" value="Epsilon subunit of F1F0-ATP synthase N-terminal domain"/>
    <property type="match status" value="1"/>
</dbReference>
<dbReference type="InterPro" id="IPR036771">
    <property type="entry name" value="ATPsynth_dsu/esu_N"/>
</dbReference>